<dbReference type="InterPro" id="IPR043519">
    <property type="entry name" value="NT_sf"/>
</dbReference>
<proteinExistence type="predicted"/>
<comment type="caution">
    <text evidence="8">The sequence shown here is derived from an EMBL/GenBank/DDBJ whole genome shotgun (WGS) entry which is preliminary data.</text>
</comment>
<dbReference type="Pfam" id="PF01909">
    <property type="entry name" value="NTP_transf_2"/>
    <property type="match status" value="1"/>
</dbReference>
<dbReference type="Gene3D" id="3.30.460.10">
    <property type="entry name" value="Beta Polymerase, domain 2"/>
    <property type="match status" value="1"/>
</dbReference>
<name>A0A1F5KMP5_9BACT</name>
<gene>
    <name evidence="8" type="ORF">A3B45_00660</name>
</gene>
<accession>A0A1F5KMP5</accession>
<feature type="domain" description="Polymerase nucleotidyl transferase" evidence="6">
    <location>
        <begin position="28"/>
        <end position="72"/>
    </location>
</feature>
<evidence type="ECO:0000256" key="5">
    <source>
        <dbReference type="SAM" id="MobiDB-lite"/>
    </source>
</evidence>
<keyword evidence="2" id="KW-0548">Nucleotidyltransferase</keyword>
<evidence type="ECO:0000259" key="7">
    <source>
        <dbReference type="Pfam" id="PF26305"/>
    </source>
</evidence>
<dbReference type="Proteomes" id="UP000178565">
    <property type="component" value="Unassembled WGS sequence"/>
</dbReference>
<evidence type="ECO:0000313" key="8">
    <source>
        <dbReference type="EMBL" id="OGE42152.1"/>
    </source>
</evidence>
<dbReference type="CDD" id="cd05400">
    <property type="entry name" value="NT_2-5OAS_ClassI-CCAase"/>
    <property type="match status" value="1"/>
</dbReference>
<feature type="domain" description="cGAS/DncV-like nucleotidyltransferase C-terminal helical" evidence="7">
    <location>
        <begin position="177"/>
        <end position="292"/>
    </location>
</feature>
<evidence type="ECO:0000313" key="9">
    <source>
        <dbReference type="Proteomes" id="UP000178565"/>
    </source>
</evidence>
<keyword evidence="3" id="KW-0547">Nucleotide-binding</keyword>
<sequence>MSISEDQLTRWAKPPSETEEDKCRMTRERIERALRAEFGDSIRVFLQGSYKNRTNVKQESDVDIVVEYTGTYFHELHMLSPQELQRYWELHIPVTYPYHKFKDDVARILTDEFDPGEVKRVDKCIKVFKNGERIHADVIPCFTHNCYATATTVAHKGIHFITDAGIDTFNYPEQHHENGETKNVITKGKFKDMVRILKNIRYDLIDAGTISKKEMASYFIESLVWNLPNSIFAGAENSTMLKNIIILIYGDMGDSKKAEEYREIHNLRLLLPATGYTAQQARTFMEQTWTHLGFD</sequence>
<keyword evidence="1" id="KW-0808">Transferase</keyword>
<dbReference type="GO" id="GO:0051607">
    <property type="term" value="P:defense response to virus"/>
    <property type="evidence" value="ECO:0007669"/>
    <property type="project" value="UniProtKB-KW"/>
</dbReference>
<keyword evidence="4" id="KW-0051">Antiviral defense</keyword>
<evidence type="ECO:0000256" key="3">
    <source>
        <dbReference type="ARBA" id="ARBA00022741"/>
    </source>
</evidence>
<dbReference type="STRING" id="1797785.A3B45_00660"/>
<protein>
    <submittedName>
        <fullName evidence="8">Uncharacterized protein</fullName>
    </submittedName>
</protein>
<dbReference type="InterPro" id="IPR002934">
    <property type="entry name" value="Polymerase_NTP_transf_dom"/>
</dbReference>
<evidence type="ECO:0000259" key="6">
    <source>
        <dbReference type="Pfam" id="PF01909"/>
    </source>
</evidence>
<evidence type="ECO:0000256" key="1">
    <source>
        <dbReference type="ARBA" id="ARBA00022679"/>
    </source>
</evidence>
<dbReference type="SUPFAM" id="SSF81301">
    <property type="entry name" value="Nucleotidyltransferase"/>
    <property type="match status" value="1"/>
</dbReference>
<evidence type="ECO:0000256" key="4">
    <source>
        <dbReference type="ARBA" id="ARBA00023118"/>
    </source>
</evidence>
<dbReference type="GO" id="GO:0016779">
    <property type="term" value="F:nucleotidyltransferase activity"/>
    <property type="evidence" value="ECO:0007669"/>
    <property type="project" value="InterPro"/>
</dbReference>
<dbReference type="InterPro" id="IPR058909">
    <property type="entry name" value="CD_NTase_C"/>
</dbReference>
<reference evidence="8 9" key="1">
    <citation type="journal article" date="2016" name="Nat. Commun.">
        <title>Thousands of microbial genomes shed light on interconnected biogeochemical processes in an aquifer system.</title>
        <authorList>
            <person name="Anantharaman K."/>
            <person name="Brown C.T."/>
            <person name="Hug L.A."/>
            <person name="Sharon I."/>
            <person name="Castelle C.J."/>
            <person name="Probst A.J."/>
            <person name="Thomas B.C."/>
            <person name="Singh A."/>
            <person name="Wilkins M.J."/>
            <person name="Karaoz U."/>
            <person name="Brodie E.L."/>
            <person name="Williams K.H."/>
            <person name="Hubbard S.S."/>
            <person name="Banfield J.F."/>
        </authorList>
    </citation>
    <scope>NUCLEOTIDE SEQUENCE [LARGE SCALE GENOMIC DNA]</scope>
</reference>
<dbReference type="InterPro" id="IPR006116">
    <property type="entry name" value="NT_2-5OAS_ClassI-CCAase"/>
</dbReference>
<evidence type="ECO:0000256" key="2">
    <source>
        <dbReference type="ARBA" id="ARBA00022695"/>
    </source>
</evidence>
<dbReference type="Pfam" id="PF26305">
    <property type="entry name" value="CD_NTase_C"/>
    <property type="match status" value="1"/>
</dbReference>
<dbReference type="AlphaFoldDB" id="A0A1F5KMP5"/>
<feature type="region of interest" description="Disordered" evidence="5">
    <location>
        <begin position="1"/>
        <end position="21"/>
    </location>
</feature>
<organism evidence="8 9">
    <name type="scientific">Candidatus Daviesbacteria bacterium RIFCSPLOWO2_01_FULL_39_12</name>
    <dbReference type="NCBI Taxonomy" id="1797785"/>
    <lineage>
        <taxon>Bacteria</taxon>
        <taxon>Candidatus Daviesiibacteriota</taxon>
    </lineage>
</organism>
<dbReference type="EMBL" id="MFDM01000030">
    <property type="protein sequence ID" value="OGE42152.1"/>
    <property type="molecule type" value="Genomic_DNA"/>
</dbReference>